<dbReference type="SMART" id="SM00252">
    <property type="entry name" value="SH2"/>
    <property type="match status" value="1"/>
</dbReference>
<dbReference type="InterPro" id="IPR029071">
    <property type="entry name" value="Ubiquitin-like_domsf"/>
</dbReference>
<dbReference type="InterPro" id="IPR039665">
    <property type="entry name" value="PH_APBB1IP"/>
</dbReference>
<keyword evidence="9" id="KW-0472">Membrane</keyword>
<dbReference type="GO" id="GO:0008286">
    <property type="term" value="P:insulin receptor signaling pathway"/>
    <property type="evidence" value="ECO:0007669"/>
    <property type="project" value="TreeGrafter"/>
</dbReference>
<evidence type="ECO:0000256" key="2">
    <source>
        <dbReference type="ARBA" id="ARBA00004496"/>
    </source>
</evidence>
<dbReference type="Gene3D" id="3.30.505.10">
    <property type="entry name" value="SH2 domain"/>
    <property type="match status" value="1"/>
</dbReference>
<dbReference type="PRINTS" id="PR00401">
    <property type="entry name" value="SH2DOMAIN"/>
</dbReference>
<dbReference type="SUPFAM" id="SSF55550">
    <property type="entry name" value="SH2 domain"/>
    <property type="match status" value="1"/>
</dbReference>
<evidence type="ECO:0000256" key="1">
    <source>
        <dbReference type="ARBA" id="ARBA00004481"/>
    </source>
</evidence>
<evidence type="ECO:0000256" key="12">
    <source>
        <dbReference type="ARBA" id="ARBA00075932"/>
    </source>
</evidence>
<keyword evidence="8 13" id="KW-0727">SH2 domain</keyword>
<evidence type="ECO:0000256" key="7">
    <source>
        <dbReference type="ARBA" id="ARBA00022990"/>
    </source>
</evidence>
<gene>
    <name evidence="18" type="primary">GRB14</name>
</gene>
<dbReference type="SMART" id="SM00314">
    <property type="entry name" value="RA"/>
    <property type="match status" value="1"/>
</dbReference>
<dbReference type="CTD" id="2888"/>
<keyword evidence="4" id="KW-0963">Cytoplasm</keyword>
<dbReference type="FunFam" id="2.30.29.30:FF:000714">
    <property type="entry name" value="Growth factor receptor-bound protein 14"/>
    <property type="match status" value="1"/>
</dbReference>
<evidence type="ECO:0000256" key="3">
    <source>
        <dbReference type="ARBA" id="ARBA00006708"/>
    </source>
</evidence>
<dbReference type="Pfam" id="PF08947">
    <property type="entry name" value="BPS"/>
    <property type="match status" value="1"/>
</dbReference>
<dbReference type="PANTHER" id="PTHR11243:SF22">
    <property type="entry name" value="GROWTH FACTOR RECEPTOR-BOUND PROTEIN 14"/>
    <property type="match status" value="1"/>
</dbReference>
<reference evidence="18" key="1">
    <citation type="submission" date="2025-08" db="UniProtKB">
        <authorList>
            <consortium name="RefSeq"/>
        </authorList>
    </citation>
    <scope>IDENTIFICATION</scope>
    <source>
        <tissue evidence="18">Ear skin</tissue>
    </source>
</reference>
<dbReference type="AlphaFoldDB" id="A0A8B8SZN3"/>
<dbReference type="GO" id="GO:0005886">
    <property type="term" value="C:plasma membrane"/>
    <property type="evidence" value="ECO:0007669"/>
    <property type="project" value="TreeGrafter"/>
</dbReference>
<evidence type="ECO:0000256" key="11">
    <source>
        <dbReference type="ARBA" id="ARBA00070011"/>
    </source>
</evidence>
<dbReference type="InterPro" id="IPR035034">
    <property type="entry name" value="Grb14_SH2"/>
</dbReference>
<dbReference type="InterPro" id="IPR000159">
    <property type="entry name" value="RA_dom"/>
</dbReference>
<dbReference type="InterPro" id="IPR036860">
    <property type="entry name" value="SH2_dom_sf"/>
</dbReference>
<dbReference type="InterPro" id="IPR015042">
    <property type="entry name" value="BPS-dom"/>
</dbReference>
<protein>
    <recommendedName>
        <fullName evidence="11">Growth factor receptor-bound protein 14</fullName>
    </recommendedName>
    <alternativeName>
        <fullName evidence="12">GRB14 adapter protein</fullName>
    </alternativeName>
</protein>
<dbReference type="GO" id="GO:0010008">
    <property type="term" value="C:endosome membrane"/>
    <property type="evidence" value="ECO:0007669"/>
    <property type="project" value="UniProtKB-SubCell"/>
</dbReference>
<dbReference type="SUPFAM" id="SSF54236">
    <property type="entry name" value="Ubiquitin-like"/>
    <property type="match status" value="1"/>
</dbReference>
<evidence type="ECO:0000256" key="9">
    <source>
        <dbReference type="ARBA" id="ARBA00023136"/>
    </source>
</evidence>
<dbReference type="Gene3D" id="3.10.20.90">
    <property type="entry name" value="Phosphatidylinositol 3-kinase Catalytic Subunit, Chain A, domain 1"/>
    <property type="match status" value="1"/>
</dbReference>
<feature type="domain" description="SH2" evidence="15">
    <location>
        <begin position="407"/>
        <end position="503"/>
    </location>
</feature>
<dbReference type="CDD" id="cd16139">
    <property type="entry name" value="RA_GRB14"/>
    <property type="match status" value="1"/>
</dbReference>
<comment type="subcellular location">
    <subcellularLocation>
        <location evidence="2">Cytoplasm</location>
    </subcellularLocation>
    <subcellularLocation>
        <location evidence="1">Endosome membrane</location>
        <topology evidence="1">Peripheral membrane protein</topology>
    </subcellularLocation>
</comment>
<dbReference type="FunFam" id="3.30.505.10:FF:000015">
    <property type="entry name" value="Growth factor receptor-bound protein 10 isoform X1"/>
    <property type="match status" value="1"/>
</dbReference>
<dbReference type="FunFam" id="3.10.20.90:FF:000133">
    <property type="entry name" value="growth factor receptor-bound protein 14 isoform X2"/>
    <property type="match status" value="1"/>
</dbReference>
<organism evidence="17 18">
    <name type="scientific">Camelus ferus</name>
    <name type="common">Wild bactrian camel</name>
    <name type="synonym">Camelus bactrianus ferus</name>
    <dbReference type="NCBI Taxonomy" id="419612"/>
    <lineage>
        <taxon>Eukaryota</taxon>
        <taxon>Metazoa</taxon>
        <taxon>Chordata</taxon>
        <taxon>Craniata</taxon>
        <taxon>Vertebrata</taxon>
        <taxon>Euteleostomi</taxon>
        <taxon>Mammalia</taxon>
        <taxon>Eutheria</taxon>
        <taxon>Laurasiatheria</taxon>
        <taxon>Artiodactyla</taxon>
        <taxon>Tylopoda</taxon>
        <taxon>Camelidae</taxon>
        <taxon>Camelus</taxon>
    </lineage>
</organism>
<dbReference type="InterPro" id="IPR000980">
    <property type="entry name" value="SH2"/>
</dbReference>
<evidence type="ECO:0000259" key="15">
    <source>
        <dbReference type="PROSITE" id="PS50001"/>
    </source>
</evidence>
<dbReference type="PROSITE" id="PS50001">
    <property type="entry name" value="SH2"/>
    <property type="match status" value="1"/>
</dbReference>
<dbReference type="PROSITE" id="PS50200">
    <property type="entry name" value="RA"/>
    <property type="match status" value="1"/>
</dbReference>
<dbReference type="InterPro" id="IPR011993">
    <property type="entry name" value="PH-like_dom_sf"/>
</dbReference>
<keyword evidence="17" id="KW-1185">Reference proteome</keyword>
<dbReference type="Pfam" id="PF21989">
    <property type="entry name" value="RA_2"/>
    <property type="match status" value="1"/>
</dbReference>
<evidence type="ECO:0000256" key="13">
    <source>
        <dbReference type="PROSITE-ProRule" id="PRU00191"/>
    </source>
</evidence>
<dbReference type="Gene3D" id="2.30.29.30">
    <property type="entry name" value="Pleckstrin-homology domain (PH domain)/Phosphotyrosine-binding domain (PTB)"/>
    <property type="match status" value="1"/>
</dbReference>
<comment type="function">
    <text evidence="10">Adapter protein which modulates coupling of cell surface receptor kinases with specific signaling pathways. Binds to, and suppresses signals from, the activated insulin receptor (INSR). Potent inhibitor of insulin-stimulated MAPK3 phosphorylation. Plays a critical role regulating PDPK1 membrane translocation in response to insulin stimulation and serves as an adapter protein to recruit PDPK1 to activated insulin receptor, thus promoting PKB/AKT1 phosphorylation and transduction of the insulin signal.</text>
</comment>
<name>A0A8B8SZN3_CAMFR</name>
<keyword evidence="5" id="KW-0597">Phosphoprotein</keyword>
<evidence type="ECO:0000256" key="4">
    <source>
        <dbReference type="ARBA" id="ARBA00022490"/>
    </source>
</evidence>
<accession>A0A8B8SZN3</accession>
<evidence type="ECO:0000256" key="8">
    <source>
        <dbReference type="ARBA" id="ARBA00022999"/>
    </source>
</evidence>
<evidence type="ECO:0000256" key="6">
    <source>
        <dbReference type="ARBA" id="ARBA00022753"/>
    </source>
</evidence>
<keyword evidence="18" id="KW-0675">Receptor</keyword>
<evidence type="ECO:0000313" key="17">
    <source>
        <dbReference type="Proteomes" id="UP000694856"/>
    </source>
</evidence>
<keyword evidence="6" id="KW-0967">Endosome</keyword>
<feature type="region of interest" description="Disordered" evidence="14">
    <location>
        <begin position="1"/>
        <end position="23"/>
    </location>
</feature>
<dbReference type="PANTHER" id="PTHR11243">
    <property type="entry name" value="GROWTH FACTOR RECEPTOR-BOUND PROTEIN"/>
    <property type="match status" value="1"/>
</dbReference>
<feature type="domain" description="Ras-associating" evidence="16">
    <location>
        <begin position="106"/>
        <end position="192"/>
    </location>
</feature>
<dbReference type="SUPFAM" id="SSF50729">
    <property type="entry name" value="PH domain-like"/>
    <property type="match status" value="1"/>
</dbReference>
<dbReference type="RefSeq" id="XP_032335480.1">
    <property type="nucleotide sequence ID" value="XM_032479589.1"/>
</dbReference>
<keyword evidence="7" id="KW-0007">Acetylation</keyword>
<evidence type="ECO:0000259" key="16">
    <source>
        <dbReference type="PROSITE" id="PS50200"/>
    </source>
</evidence>
<evidence type="ECO:0000256" key="10">
    <source>
        <dbReference type="ARBA" id="ARBA00053697"/>
    </source>
</evidence>
<dbReference type="CDD" id="cd01259">
    <property type="entry name" value="PH_APBB1IP"/>
    <property type="match status" value="1"/>
</dbReference>
<dbReference type="InterPro" id="IPR039664">
    <property type="entry name" value="GRB/APBB1IP"/>
</dbReference>
<dbReference type="CDD" id="cd10414">
    <property type="entry name" value="SH2_Grb14"/>
    <property type="match status" value="1"/>
</dbReference>
<proteinExistence type="inferred from homology"/>
<evidence type="ECO:0000313" key="18">
    <source>
        <dbReference type="RefSeq" id="XP_032335480.1"/>
    </source>
</evidence>
<dbReference type="Proteomes" id="UP000694856">
    <property type="component" value="Chromosome 5"/>
</dbReference>
<dbReference type="Pfam" id="PF00017">
    <property type="entry name" value="SH2"/>
    <property type="match status" value="1"/>
</dbReference>
<evidence type="ECO:0000256" key="14">
    <source>
        <dbReference type="SAM" id="MobiDB-lite"/>
    </source>
</evidence>
<comment type="similarity">
    <text evidence="3">Belongs to the GRB7/10/14 family.</text>
</comment>
<evidence type="ECO:0000256" key="5">
    <source>
        <dbReference type="ARBA" id="ARBA00022553"/>
    </source>
</evidence>
<dbReference type="GO" id="GO:0046627">
    <property type="term" value="P:negative regulation of insulin receptor signaling pathway"/>
    <property type="evidence" value="ECO:0007669"/>
    <property type="project" value="TreeGrafter"/>
</dbReference>
<sequence>MTTSLQDGQSAAGRAAARDSPLATQVCGVAQGRGDARDLAPAPWLHARALLPPPDGTRGCAADRRKKKDLDVLEMPSIPNPFPELCCSPFTSVLSAGLFPKANSRKKQVIKVYSEDETSRALEVPSDITARDVCQLLILKNHYIDDHSWTLFEHLPHIGLERTIEDHELVIEVLSNWGMEEENKLYFRKNYAKYEFFKNPMYFFPEHMVSFATEFNGEISPTQILQMFLSSSTYPEIHGFLHAKEQGKKSWKRIYFLLRRSGLYFSTKGTSKEPRHLQFFSEFGNSDIYVSLAGKKKHGAPTNYGFCFKYGMQLYQNYMHPYQGRSGCSSQSVSPMRSISENSLVAMDFSGQKSRVIENPTEALSVAVEEGLAWRKKGCLRLGTHGSPTASSQSSATNMAIHRSQPWFHHKISREEAQRLIIQQGLVDGVFLVRDSQSNPKTFVLSMSHGQKIKHFQIIPVEDDGEMFHTLDDGHTRFTDLIQLVEFYQLNKGVLPCKLKHYCARIAL</sequence>
<dbReference type="GeneID" id="102521806"/>